<dbReference type="InterPro" id="IPR006597">
    <property type="entry name" value="Sel1-like"/>
</dbReference>
<protein>
    <submittedName>
        <fullName evidence="2">Uncharacterized protein</fullName>
    </submittedName>
</protein>
<dbReference type="InterPro" id="IPR052748">
    <property type="entry name" value="ISR_Activator"/>
</dbReference>
<accession>A0A7S2CU34</accession>
<sequence length="305" mass="33035">MALGHRRAGKPTHTNGLADSSFHENNHQREAQLGDAADASDLAAFLGELKKRGSQLDDLLTAWDYTTLNSRLPTSSWPPVQPEVEDITSLRMAYEECKRSCHTIANKPGHRSHAHCDDLGFLLGTAFLAVQDPEEQARGARLMQDLSGEDHLYPDAMCAYGACLNDGRGVEPADPEAAVQVWSTAARDHGHTQAQYELGVAYYTGEGAPEDEEGAVALFREAGEKGHAGAMFMLGDCLLEGVGVPRNRMAALDWLKLAGDRGHRGARSRYLALLEPGGPQANGAFTDSSRLTLIRRRTTVSKSKA</sequence>
<dbReference type="EMBL" id="HBGS01032337">
    <property type="protein sequence ID" value="CAD9433269.1"/>
    <property type="molecule type" value="Transcribed_RNA"/>
</dbReference>
<feature type="region of interest" description="Disordered" evidence="1">
    <location>
        <begin position="1"/>
        <end position="21"/>
    </location>
</feature>
<dbReference type="PANTHER" id="PTHR45011">
    <property type="entry name" value="DAP3-BINDING CELL DEATH ENHANCER 1"/>
    <property type="match status" value="1"/>
</dbReference>
<gene>
    <name evidence="2" type="ORF">DSPE1174_LOCUS16594</name>
</gene>
<feature type="compositionally biased region" description="Basic residues" evidence="1">
    <location>
        <begin position="1"/>
        <end position="10"/>
    </location>
</feature>
<dbReference type="InterPro" id="IPR011990">
    <property type="entry name" value="TPR-like_helical_dom_sf"/>
</dbReference>
<dbReference type="AlphaFoldDB" id="A0A7S2CU34"/>
<dbReference type="Gene3D" id="1.25.40.10">
    <property type="entry name" value="Tetratricopeptide repeat domain"/>
    <property type="match status" value="1"/>
</dbReference>
<organism evidence="2">
    <name type="scientific">Octactis speculum</name>
    <dbReference type="NCBI Taxonomy" id="3111310"/>
    <lineage>
        <taxon>Eukaryota</taxon>
        <taxon>Sar</taxon>
        <taxon>Stramenopiles</taxon>
        <taxon>Ochrophyta</taxon>
        <taxon>Dictyochophyceae</taxon>
        <taxon>Dictyochales</taxon>
        <taxon>Dictyochaceae</taxon>
        <taxon>Octactis</taxon>
    </lineage>
</organism>
<dbReference type="SMART" id="SM00671">
    <property type="entry name" value="SEL1"/>
    <property type="match status" value="3"/>
</dbReference>
<reference evidence="2" key="1">
    <citation type="submission" date="2021-01" db="EMBL/GenBank/DDBJ databases">
        <authorList>
            <person name="Corre E."/>
            <person name="Pelletier E."/>
            <person name="Niang G."/>
            <person name="Scheremetjew M."/>
            <person name="Finn R."/>
            <person name="Kale V."/>
            <person name="Holt S."/>
            <person name="Cochrane G."/>
            <person name="Meng A."/>
            <person name="Brown T."/>
            <person name="Cohen L."/>
        </authorList>
    </citation>
    <scope>NUCLEOTIDE SEQUENCE</scope>
    <source>
        <strain evidence="2">CCMP1381</strain>
    </source>
</reference>
<dbReference type="Pfam" id="PF08238">
    <property type="entry name" value="Sel1"/>
    <property type="match status" value="3"/>
</dbReference>
<dbReference type="PANTHER" id="PTHR45011:SF1">
    <property type="entry name" value="DAP3-BINDING CELL DEATH ENHANCER 1"/>
    <property type="match status" value="1"/>
</dbReference>
<proteinExistence type="predicted"/>
<dbReference type="SUPFAM" id="SSF81901">
    <property type="entry name" value="HCP-like"/>
    <property type="match status" value="1"/>
</dbReference>
<evidence type="ECO:0000313" key="2">
    <source>
        <dbReference type="EMBL" id="CAD9433269.1"/>
    </source>
</evidence>
<name>A0A7S2CU34_9STRA</name>
<evidence type="ECO:0000256" key="1">
    <source>
        <dbReference type="SAM" id="MobiDB-lite"/>
    </source>
</evidence>